<evidence type="ECO:0000313" key="4">
    <source>
        <dbReference type="EMBL" id="MDI1488807.1"/>
    </source>
</evidence>
<feature type="region of interest" description="Disordered" evidence="3">
    <location>
        <begin position="504"/>
        <end position="524"/>
    </location>
</feature>
<accession>A0AA43TY78</accession>
<feature type="region of interest" description="Disordered" evidence="3">
    <location>
        <begin position="20"/>
        <end position="40"/>
    </location>
</feature>
<organism evidence="4 5">
    <name type="scientific">Ramalina farinacea</name>
    <dbReference type="NCBI Taxonomy" id="258253"/>
    <lineage>
        <taxon>Eukaryota</taxon>
        <taxon>Fungi</taxon>
        <taxon>Dikarya</taxon>
        <taxon>Ascomycota</taxon>
        <taxon>Pezizomycotina</taxon>
        <taxon>Lecanoromycetes</taxon>
        <taxon>OSLEUM clade</taxon>
        <taxon>Lecanoromycetidae</taxon>
        <taxon>Lecanorales</taxon>
        <taxon>Lecanorineae</taxon>
        <taxon>Ramalinaceae</taxon>
        <taxon>Ramalina</taxon>
    </lineage>
</organism>
<dbReference type="GO" id="GO:0000976">
    <property type="term" value="F:transcription cis-regulatory region binding"/>
    <property type="evidence" value="ECO:0007669"/>
    <property type="project" value="TreeGrafter"/>
</dbReference>
<evidence type="ECO:0000256" key="1">
    <source>
        <dbReference type="ARBA" id="ARBA00004123"/>
    </source>
</evidence>
<evidence type="ECO:0000313" key="5">
    <source>
        <dbReference type="Proteomes" id="UP001161017"/>
    </source>
</evidence>
<dbReference type="EMBL" id="JAPUFD010000008">
    <property type="protein sequence ID" value="MDI1488807.1"/>
    <property type="molecule type" value="Genomic_DNA"/>
</dbReference>
<proteinExistence type="predicted"/>
<dbReference type="PANTHER" id="PTHR37534:SF10">
    <property type="entry name" value="ZN(II)2CYS6 TRANSCRIPTION FACTOR (EUROFUNG)"/>
    <property type="match status" value="1"/>
</dbReference>
<evidence type="ECO:0000256" key="2">
    <source>
        <dbReference type="ARBA" id="ARBA00023242"/>
    </source>
</evidence>
<dbReference type="Pfam" id="PF11951">
    <property type="entry name" value="Fungal_trans_2"/>
    <property type="match status" value="1"/>
</dbReference>
<keyword evidence="2" id="KW-0539">Nucleus</keyword>
<sequence length="538" mass="62033">MVQRLLPRLKARYRREAPLEAGGFTSGDQSTSSRSGVQSERSQLAKASSWPMELETPLSEGLDFYLEYHKTDLSFHHYFFKHDANHFLHEILIEHAHHYEPLLYAVAGFAAFHQTVRRSRTGRIRHFLEYYNKSVSLLRLSLKNGEPHTDATILTILQLATFEEYLGDWVSLLSHQQAAFRMLSELYTPQSIVTDELHQRILAWYLRFDLTGSIMSGYETAAGRDWFQALADCYHAQSSADPESTDKKIEAAVADHRLMCTDMAMLFSRYSKHEMSPEEFEEQGRAFSTYLDTWYDRLDPVFRDERYQVTCFEGRVKESGDIVDPFKPGGLYRGPLETFNFMIADNVAMQAMFAHKRALALSECPPPNLPEYALELCRIFETIEFSPEIPPEAILKVHASLGVACLFLPKEDTHILWCRKKLAKIEASGYIYPATFRRQMASLWNLPEINHWWLPNEEAYPPVVRSVRLLLEDRLGDIDPQQRSKKQRDMRGVFADMSIQDDKDAQAGKLQMGPDMGHAADLDMLKEDRRDLATGQWK</sequence>
<gene>
    <name evidence="4" type="ORF">OHK93_008083</name>
</gene>
<dbReference type="GO" id="GO:0005634">
    <property type="term" value="C:nucleus"/>
    <property type="evidence" value="ECO:0007669"/>
    <property type="project" value="UniProtKB-SubCell"/>
</dbReference>
<dbReference type="PANTHER" id="PTHR37534">
    <property type="entry name" value="TRANSCRIPTIONAL ACTIVATOR PROTEIN UGA3"/>
    <property type="match status" value="1"/>
</dbReference>
<comment type="subcellular location">
    <subcellularLocation>
        <location evidence="1">Nucleus</location>
    </subcellularLocation>
</comment>
<protein>
    <submittedName>
        <fullName evidence="4">Uncharacterized protein</fullName>
    </submittedName>
</protein>
<name>A0AA43TY78_9LECA</name>
<keyword evidence="5" id="KW-1185">Reference proteome</keyword>
<feature type="compositionally biased region" description="Polar residues" evidence="3">
    <location>
        <begin position="26"/>
        <end position="40"/>
    </location>
</feature>
<evidence type="ECO:0000256" key="3">
    <source>
        <dbReference type="SAM" id="MobiDB-lite"/>
    </source>
</evidence>
<dbReference type="GO" id="GO:0045944">
    <property type="term" value="P:positive regulation of transcription by RNA polymerase II"/>
    <property type="evidence" value="ECO:0007669"/>
    <property type="project" value="TreeGrafter"/>
</dbReference>
<dbReference type="GO" id="GO:0003700">
    <property type="term" value="F:DNA-binding transcription factor activity"/>
    <property type="evidence" value="ECO:0007669"/>
    <property type="project" value="TreeGrafter"/>
</dbReference>
<dbReference type="Proteomes" id="UP001161017">
    <property type="component" value="Unassembled WGS sequence"/>
</dbReference>
<dbReference type="InterPro" id="IPR021858">
    <property type="entry name" value="Fun_TF"/>
</dbReference>
<comment type="caution">
    <text evidence="4">The sequence shown here is derived from an EMBL/GenBank/DDBJ whole genome shotgun (WGS) entry which is preliminary data.</text>
</comment>
<reference evidence="4" key="1">
    <citation type="journal article" date="2023" name="Genome Biol. Evol.">
        <title>First Whole Genome Sequence and Flow Cytometry Genome Size Data for the Lichen-Forming Fungus Ramalina farinacea (Ascomycota).</title>
        <authorList>
            <person name="Llewellyn T."/>
            <person name="Mian S."/>
            <person name="Hill R."/>
            <person name="Leitch I.J."/>
            <person name="Gaya E."/>
        </authorList>
    </citation>
    <scope>NUCLEOTIDE SEQUENCE</scope>
    <source>
        <strain evidence="4">LIQ254RAFAR</strain>
    </source>
</reference>
<dbReference type="AlphaFoldDB" id="A0AA43TY78"/>